<dbReference type="PANTHER" id="PTHR33630">
    <property type="entry name" value="CUTINASE RV1984C-RELATED-RELATED"/>
    <property type="match status" value="1"/>
</dbReference>
<evidence type="ECO:0000256" key="3">
    <source>
        <dbReference type="SAM" id="SignalP"/>
    </source>
</evidence>
<dbReference type="SUPFAM" id="SSF53474">
    <property type="entry name" value="alpha/beta-Hydrolases"/>
    <property type="match status" value="1"/>
</dbReference>
<dbReference type="EMBL" id="CM003108">
    <property type="protein sequence ID" value="KUI73749.1"/>
    <property type="molecule type" value="Genomic_DNA"/>
</dbReference>
<keyword evidence="3" id="KW-0732">Signal</keyword>
<evidence type="ECO:0000256" key="2">
    <source>
        <dbReference type="ARBA" id="ARBA00023157"/>
    </source>
</evidence>
<accession>A0A194WBE8</accession>
<dbReference type="Pfam" id="PF01083">
    <property type="entry name" value="Cutinase"/>
    <property type="match status" value="1"/>
</dbReference>
<dbReference type="InterPro" id="IPR029058">
    <property type="entry name" value="AB_hydrolase_fold"/>
</dbReference>
<dbReference type="Gene3D" id="3.40.50.1820">
    <property type="entry name" value="alpha/beta hydrolase"/>
    <property type="match status" value="1"/>
</dbReference>
<keyword evidence="1" id="KW-0378">Hydrolase</keyword>
<dbReference type="OrthoDB" id="2586582at2759"/>
<name>A0A194WBE8_CYTMA</name>
<feature type="signal peptide" evidence="3">
    <location>
        <begin position="1"/>
        <end position="25"/>
    </location>
</feature>
<gene>
    <name evidence="4" type="ORF">VM1G_09178</name>
</gene>
<protein>
    <submittedName>
        <fullName evidence="4">Acetylxylan esterase 2</fullName>
    </submittedName>
</protein>
<dbReference type="PANTHER" id="PTHR33630:SF9">
    <property type="entry name" value="CUTINASE 4"/>
    <property type="match status" value="1"/>
</dbReference>
<organism evidence="4 5">
    <name type="scientific">Cytospora mali</name>
    <name type="common">Apple Valsa canker fungus</name>
    <name type="synonym">Valsa mali</name>
    <dbReference type="NCBI Taxonomy" id="578113"/>
    <lineage>
        <taxon>Eukaryota</taxon>
        <taxon>Fungi</taxon>
        <taxon>Dikarya</taxon>
        <taxon>Ascomycota</taxon>
        <taxon>Pezizomycotina</taxon>
        <taxon>Sordariomycetes</taxon>
        <taxon>Sordariomycetidae</taxon>
        <taxon>Diaporthales</taxon>
        <taxon>Cytosporaceae</taxon>
        <taxon>Cytospora</taxon>
    </lineage>
</organism>
<dbReference type="SMR" id="A0A194WBE8"/>
<keyword evidence="5" id="KW-1185">Reference proteome</keyword>
<feature type="chain" id="PRO_5008267310" evidence="3">
    <location>
        <begin position="26"/>
        <end position="253"/>
    </location>
</feature>
<keyword evidence="2" id="KW-1015">Disulfide bond</keyword>
<dbReference type="AlphaFoldDB" id="A0A194WBE8"/>
<evidence type="ECO:0000256" key="1">
    <source>
        <dbReference type="ARBA" id="ARBA00022801"/>
    </source>
</evidence>
<evidence type="ECO:0000313" key="4">
    <source>
        <dbReference type="EMBL" id="KUI73749.1"/>
    </source>
</evidence>
<evidence type="ECO:0000313" key="5">
    <source>
        <dbReference type="Proteomes" id="UP000078559"/>
    </source>
</evidence>
<reference evidence="4" key="1">
    <citation type="submission" date="2014-12" db="EMBL/GenBank/DDBJ databases">
        <title>Genome Sequence of Valsa Canker Pathogens Uncovers a Specific Adaption of Colonization on Woody Bark.</title>
        <authorList>
            <person name="Yin Z."/>
            <person name="Liu H."/>
            <person name="Gao X."/>
            <person name="Li Z."/>
            <person name="Song N."/>
            <person name="Ke X."/>
            <person name="Dai Q."/>
            <person name="Wu Y."/>
            <person name="Sun Y."/>
            <person name="Xu J.-R."/>
            <person name="Kang Z.K."/>
            <person name="Wang L."/>
            <person name="Huang L."/>
        </authorList>
    </citation>
    <scope>NUCLEOTIDE SEQUENCE [LARGE SCALE GENOMIC DNA]</scope>
    <source>
        <strain evidence="4">03-8</strain>
    </source>
</reference>
<dbReference type="Proteomes" id="UP000078559">
    <property type="component" value="Chromosome 11"/>
</dbReference>
<proteinExistence type="predicted"/>
<dbReference type="SMART" id="SM01110">
    <property type="entry name" value="Cutinase"/>
    <property type="match status" value="1"/>
</dbReference>
<dbReference type="InterPro" id="IPR000675">
    <property type="entry name" value="Cutinase/axe"/>
</dbReference>
<sequence>MRLNSSLVFVTAAFVLTFKAGRVMAADCSTNCTSSGAHIIVARESGAPNGVSVMNTVAEEVATRCPGSDIAGVPYPAEFNPYVESEGEGIGNLTEMVLGYQGCCPGSQVVLMGYSQGAQVTADFLCGNSETGFPETEAYASSVTDIVAAIVLMGDPSFVVGLPWDNGTADNVSYFPRLNTSACDPVADRSKHFPRKIWNYTEGLGVDLLVVISYCDANDYYCDSGTSIVVHANYVTKYHSEATDFVVELLGGC</sequence>
<dbReference type="GO" id="GO:0052689">
    <property type="term" value="F:carboxylic ester hydrolase activity"/>
    <property type="evidence" value="ECO:0007669"/>
    <property type="project" value="UniProtKB-ARBA"/>
</dbReference>